<name>A0A024B228_9CAUD</name>
<keyword evidence="2" id="KW-1185">Reference proteome</keyword>
<evidence type="ECO:0000313" key="2">
    <source>
        <dbReference type="Proteomes" id="UP000026900"/>
    </source>
</evidence>
<protein>
    <submittedName>
        <fullName evidence="1">Uncharacterized protein</fullName>
    </submittedName>
</protein>
<sequence length="115" mass="13511">MTLEKHVHDEGKGFHLPLGIELKHLVREKELIDYGIAIKDIYDVIKTELIHEARQGKTQYMLPKGNANEMGIGCIFESKIIRQMIIEELHYNKIKVYRKRNDTLGVYGLEFQWEV</sequence>
<dbReference type="Proteomes" id="UP000026900">
    <property type="component" value="Segment"/>
</dbReference>
<evidence type="ECO:0000313" key="1">
    <source>
        <dbReference type="EMBL" id="AHZ10206.1"/>
    </source>
</evidence>
<dbReference type="GeneID" id="19526188"/>
<dbReference type="RefSeq" id="YP_009036637.1">
    <property type="nucleotide sequence ID" value="NC_024213.1"/>
</dbReference>
<dbReference type="KEGG" id="vg:19526188"/>
<proteinExistence type="predicted"/>
<organism evidence="1 2">
    <name type="scientific">Bacillus phage Hakuna</name>
    <dbReference type="NCBI Taxonomy" id="1486659"/>
    <lineage>
        <taxon>Viruses</taxon>
        <taxon>Duplodnaviria</taxon>
        <taxon>Heunggongvirae</taxon>
        <taxon>Uroviricota</taxon>
        <taxon>Caudoviricetes</taxon>
        <taxon>Herelleviridae</taxon>
        <taxon>Bastillevirinae</taxon>
        <taxon>Wphvirus</taxon>
        <taxon>Wphvirus hakuna</taxon>
    </lineage>
</organism>
<dbReference type="EMBL" id="KJ489399">
    <property type="protein sequence ID" value="AHZ10206.1"/>
    <property type="molecule type" value="Genomic_DNA"/>
</dbReference>
<reference evidence="2" key="1">
    <citation type="submission" date="2014-09" db="EMBL/GenBank/DDBJ databases">
        <authorList>
            <person name="Sauder A.B."/>
            <person name="McKenzie Q.R."/>
            <person name="Temple L.M."/>
            <person name="Alexis B.K."/>
            <person name="Al-Atrache Z."/>
            <person name="Lewis L.O."/>
            <person name="Loesser-Casey K.E."/>
            <person name="Mitchell K.J."/>
        </authorList>
    </citation>
    <scope>NUCLEOTIDE SEQUENCE [LARGE SCALE GENOMIC DNA]</scope>
</reference>
<accession>A0A024B228</accession>